<organism evidence="4">
    <name type="scientific">Aureococcus anophagefferens</name>
    <name type="common">Harmful bloom alga</name>
    <dbReference type="NCBI Taxonomy" id="44056"/>
    <lineage>
        <taxon>Eukaryota</taxon>
        <taxon>Sar</taxon>
        <taxon>Stramenopiles</taxon>
        <taxon>Ochrophyta</taxon>
        <taxon>Pelagophyceae</taxon>
        <taxon>Pelagomonadales</taxon>
        <taxon>Pelagomonadaceae</taxon>
        <taxon>Aureococcus</taxon>
    </lineage>
</organism>
<feature type="repeat" description="RCC1" evidence="2">
    <location>
        <begin position="149"/>
        <end position="227"/>
    </location>
</feature>
<protein>
    <submittedName>
        <fullName evidence="3">Uncharacterized protein</fullName>
    </submittedName>
</protein>
<dbReference type="PANTHER" id="PTHR22870">
    <property type="entry name" value="REGULATOR OF CHROMOSOME CONDENSATION"/>
    <property type="match status" value="1"/>
</dbReference>
<dbReference type="InParanoid" id="F0YNA9"/>
<dbReference type="InterPro" id="IPR009091">
    <property type="entry name" value="RCC1/BLIP-II"/>
</dbReference>
<dbReference type="KEGG" id="aaf:AURANDRAFT_72734"/>
<name>F0YNA9_AURAN</name>
<reference evidence="3 4" key="1">
    <citation type="journal article" date="2011" name="Proc. Natl. Acad. Sci. U.S.A.">
        <title>Niche of harmful alga Aureococcus anophagefferens revealed through ecogenomics.</title>
        <authorList>
            <person name="Gobler C.J."/>
            <person name="Berry D.L."/>
            <person name="Dyhrman S.T."/>
            <person name="Wilhelm S.W."/>
            <person name="Salamov A."/>
            <person name="Lobanov A.V."/>
            <person name="Zhang Y."/>
            <person name="Collier J.L."/>
            <person name="Wurch L.L."/>
            <person name="Kustka A.B."/>
            <person name="Dill B.D."/>
            <person name="Shah M."/>
            <person name="VerBerkmoes N.C."/>
            <person name="Kuo A."/>
            <person name="Terry A."/>
            <person name="Pangilinan J."/>
            <person name="Lindquist E.A."/>
            <person name="Lucas S."/>
            <person name="Paulsen I.T."/>
            <person name="Hattenrath-Lehmann T.K."/>
            <person name="Talmage S.C."/>
            <person name="Walker E.A."/>
            <person name="Koch F."/>
            <person name="Burson A.M."/>
            <person name="Marcoval M.A."/>
            <person name="Tang Y.Z."/>
            <person name="Lecleir G.R."/>
            <person name="Coyne K.J."/>
            <person name="Berg G.M."/>
            <person name="Bertrand E.M."/>
            <person name="Saito M.A."/>
            <person name="Gladyshev V.N."/>
            <person name="Grigoriev I.V."/>
        </authorList>
    </citation>
    <scope>NUCLEOTIDE SEQUENCE [LARGE SCALE GENOMIC DNA]</scope>
    <source>
        <strain evidence="4">CCMP 1984</strain>
    </source>
</reference>
<dbReference type="GeneID" id="20228853"/>
<feature type="repeat" description="RCC1" evidence="2">
    <location>
        <begin position="96"/>
        <end position="148"/>
    </location>
</feature>
<dbReference type="PANTHER" id="PTHR22870:SF466">
    <property type="entry name" value="ANKYRIN REPEAT-CONTAINING PROTEIN"/>
    <property type="match status" value="1"/>
</dbReference>
<dbReference type="AlphaFoldDB" id="F0YNA9"/>
<keyword evidence="4" id="KW-1185">Reference proteome</keyword>
<dbReference type="RefSeq" id="XP_009041886.1">
    <property type="nucleotide sequence ID" value="XM_009043638.1"/>
</dbReference>
<sequence length="667" mass="72450">MGAYAWGWAEDGRCGIGKKLAIELKQTNFPAELCEFWDAHSHPQRCAAGQGHSLFLLPTGDLWACGIGTDEPRTVYHAKQCIVLIDQSRYAISSLGDLYAWGRGRYGALGHDDGEQSHTLPTRLQGLKANTVNRIACGRWHCVALMSNDQLLTWGRNHCGQIGIGSVSRACTRPVLIELEPGGGRSPSVMAYAWGDPEDSRLGGVDDSHEQTIIACGVSHNLILTTAGRLLAWGCGRYGQLGYGDLWDREEPVVVPTVRSNQSPLMTEAKGSSTLCSSSLASAKKHGTIFAWGFNSFGELGLGAWDEDIRLQPVSVRALSSSNTLDCAAGARHSLVLTHGKTLSGGMHKDACLDTNSRRELRLDTKRVQEDAQYFEALRNKIVISYSLPFEPELRYCLDTIPADQGGLIFARRFTYESVVTCLPCRQLLVCRACARRCHSNHMTKVKFSRWTVSQNRCGCADSGRCRVVYSSERGIFDSLVDRSNVQVTSSENKETISMQFFRELLKLLHPEGLSEDDIDSGEVALHSGHSPMSTSLVLGACPRKNAERQTQTTEVAGEHGKLAACAVVEGSGNKLGQPLLLSGVKHRIRGCSGSDVPVEASRVFRLPALPPPPPGACSGSLPPVVFWRVPARSGVPVDFRADLSSQLPVHGTLSARRETGNSDLGV</sequence>
<dbReference type="Pfam" id="PF13540">
    <property type="entry name" value="RCC1_2"/>
    <property type="match status" value="1"/>
</dbReference>
<evidence type="ECO:0000256" key="2">
    <source>
        <dbReference type="PROSITE-ProRule" id="PRU00235"/>
    </source>
</evidence>
<dbReference type="Pfam" id="PF00415">
    <property type="entry name" value="RCC1"/>
    <property type="match status" value="2"/>
</dbReference>
<dbReference type="Proteomes" id="UP000002729">
    <property type="component" value="Unassembled WGS sequence"/>
</dbReference>
<feature type="repeat" description="RCC1" evidence="2">
    <location>
        <begin position="287"/>
        <end position="340"/>
    </location>
</feature>
<keyword evidence="1" id="KW-0677">Repeat</keyword>
<dbReference type="PRINTS" id="PR00633">
    <property type="entry name" value="RCCNDNSATION"/>
</dbReference>
<dbReference type="InterPro" id="IPR000408">
    <property type="entry name" value="Reg_chr_condens"/>
</dbReference>
<evidence type="ECO:0000256" key="1">
    <source>
        <dbReference type="ARBA" id="ARBA00022737"/>
    </source>
</evidence>
<gene>
    <name evidence="3" type="ORF">AURANDRAFT_72734</name>
</gene>
<dbReference type="Gene3D" id="2.130.10.30">
    <property type="entry name" value="Regulator of chromosome condensation 1/beta-lactamase-inhibitor protein II"/>
    <property type="match status" value="3"/>
</dbReference>
<dbReference type="OrthoDB" id="8068875at2759"/>
<accession>F0YNA9</accession>
<dbReference type="EMBL" id="GL833172">
    <property type="protein sequence ID" value="EGB03415.1"/>
    <property type="molecule type" value="Genomic_DNA"/>
</dbReference>
<proteinExistence type="predicted"/>
<feature type="repeat" description="RCC1" evidence="2">
    <location>
        <begin position="228"/>
        <end position="281"/>
    </location>
</feature>
<evidence type="ECO:0000313" key="4">
    <source>
        <dbReference type="Proteomes" id="UP000002729"/>
    </source>
</evidence>
<dbReference type="InterPro" id="IPR051210">
    <property type="entry name" value="Ub_ligase/GEF_domain"/>
</dbReference>
<dbReference type="SUPFAM" id="SSF50985">
    <property type="entry name" value="RCC1/BLIP-II"/>
    <property type="match status" value="1"/>
</dbReference>
<dbReference type="PROSITE" id="PS50012">
    <property type="entry name" value="RCC1_3"/>
    <property type="match status" value="4"/>
</dbReference>
<evidence type="ECO:0000313" key="3">
    <source>
        <dbReference type="EMBL" id="EGB03415.1"/>
    </source>
</evidence>
<dbReference type="eggNOG" id="KOG0941">
    <property type="taxonomic scope" value="Eukaryota"/>
</dbReference>